<dbReference type="PANTHER" id="PTHR23301:SF0">
    <property type="entry name" value="CHITIN-BINDING TYPE-2 DOMAIN-CONTAINING PROTEIN-RELATED"/>
    <property type="match status" value="1"/>
</dbReference>
<dbReference type="SUPFAM" id="SSF57625">
    <property type="entry name" value="Invertebrate chitin-binding proteins"/>
    <property type="match status" value="4"/>
</dbReference>
<evidence type="ECO:0000256" key="3">
    <source>
        <dbReference type="ARBA" id="ARBA00022737"/>
    </source>
</evidence>
<keyword evidence="5" id="KW-0325">Glycoprotein</keyword>
<gene>
    <name evidence="7" type="ORF">OXX778_LOCUS16014</name>
</gene>
<feature type="domain" description="Chitin-binding type-2" evidence="6">
    <location>
        <begin position="11"/>
        <end position="66"/>
    </location>
</feature>
<dbReference type="Pfam" id="PF01607">
    <property type="entry name" value="CBM_14"/>
    <property type="match status" value="4"/>
</dbReference>
<keyword evidence="8" id="KW-1185">Reference proteome</keyword>
<feature type="domain" description="Chitin-binding type-2" evidence="6">
    <location>
        <begin position="68"/>
        <end position="124"/>
    </location>
</feature>
<dbReference type="SMART" id="SM00494">
    <property type="entry name" value="ChtBD2"/>
    <property type="match status" value="4"/>
</dbReference>
<reference evidence="7" key="1">
    <citation type="submission" date="2021-02" db="EMBL/GenBank/DDBJ databases">
        <authorList>
            <person name="Nowell W R."/>
        </authorList>
    </citation>
    <scope>NUCLEOTIDE SEQUENCE</scope>
    <source>
        <strain evidence="7">Ploen Becks lab</strain>
    </source>
</reference>
<feature type="domain" description="Chitin-binding type-2" evidence="6">
    <location>
        <begin position="129"/>
        <end position="184"/>
    </location>
</feature>
<dbReference type="InterPro" id="IPR036508">
    <property type="entry name" value="Chitin-bd_dom_sf"/>
</dbReference>
<evidence type="ECO:0000313" key="7">
    <source>
        <dbReference type="EMBL" id="CAF0993051.1"/>
    </source>
</evidence>
<evidence type="ECO:0000313" key="8">
    <source>
        <dbReference type="Proteomes" id="UP000663879"/>
    </source>
</evidence>
<dbReference type="InterPro" id="IPR002557">
    <property type="entry name" value="Chitin-bd_dom"/>
</dbReference>
<keyword evidence="3" id="KW-0677">Repeat</keyword>
<keyword evidence="2" id="KW-0732">Signal</keyword>
<accession>A0A814G3J1</accession>
<sequence length="257" mass="27870">FAQSKYLHKRQNICDPAIDLTQVPDNCSQFFRCFNGFFSVITCPSNYQFDASVKMCNPSSQVNCVPSGNQCSKDQDLTPVRSNCFSFYRCKNGYLTIESCPYGLAFDSLSKICNNPEKVPGCEPKPIFGTECTEVDDLTQVPNNCAQFYRCEKGFRSTYTCPAGTKFDSNLKLCNWADQVTCASGSGSGGGGGDSGSSTPNTSGSCTSADDLTQVSGNCGAFIRCVNGIRYVQSCPAGTLFDSNLKVCNWPNQVTCR</sequence>
<dbReference type="InterPro" id="IPR051940">
    <property type="entry name" value="Chitin_bind-dev_reg"/>
</dbReference>
<dbReference type="GO" id="GO:0005576">
    <property type="term" value="C:extracellular region"/>
    <property type="evidence" value="ECO:0007669"/>
    <property type="project" value="InterPro"/>
</dbReference>
<evidence type="ECO:0000256" key="2">
    <source>
        <dbReference type="ARBA" id="ARBA00022729"/>
    </source>
</evidence>
<dbReference type="PANTHER" id="PTHR23301">
    <property type="entry name" value="CHITIN BINDING PERITROPHIN-A"/>
    <property type="match status" value="1"/>
</dbReference>
<evidence type="ECO:0000256" key="5">
    <source>
        <dbReference type="ARBA" id="ARBA00023180"/>
    </source>
</evidence>
<dbReference type="Proteomes" id="UP000663879">
    <property type="component" value="Unassembled WGS sequence"/>
</dbReference>
<dbReference type="EMBL" id="CAJNOC010003675">
    <property type="protein sequence ID" value="CAF0993051.1"/>
    <property type="molecule type" value="Genomic_DNA"/>
</dbReference>
<keyword evidence="4" id="KW-1015">Disulfide bond</keyword>
<dbReference type="AlphaFoldDB" id="A0A814G3J1"/>
<dbReference type="Gene3D" id="2.170.140.10">
    <property type="entry name" value="Chitin binding domain"/>
    <property type="match status" value="4"/>
</dbReference>
<dbReference type="OrthoDB" id="6020543at2759"/>
<name>A0A814G3J1_9BILA</name>
<feature type="non-terminal residue" evidence="7">
    <location>
        <position position="1"/>
    </location>
</feature>
<proteinExistence type="predicted"/>
<protein>
    <recommendedName>
        <fullName evidence="6">Chitin-binding type-2 domain-containing protein</fullName>
    </recommendedName>
</protein>
<dbReference type="PROSITE" id="PS50940">
    <property type="entry name" value="CHIT_BIND_II"/>
    <property type="match status" value="4"/>
</dbReference>
<evidence type="ECO:0000259" key="6">
    <source>
        <dbReference type="PROSITE" id="PS50940"/>
    </source>
</evidence>
<evidence type="ECO:0000256" key="1">
    <source>
        <dbReference type="ARBA" id="ARBA00022669"/>
    </source>
</evidence>
<evidence type="ECO:0000256" key="4">
    <source>
        <dbReference type="ARBA" id="ARBA00023157"/>
    </source>
</evidence>
<feature type="domain" description="Chitin-binding type-2" evidence="6">
    <location>
        <begin position="203"/>
        <end position="257"/>
    </location>
</feature>
<organism evidence="7 8">
    <name type="scientific">Brachionus calyciflorus</name>
    <dbReference type="NCBI Taxonomy" id="104777"/>
    <lineage>
        <taxon>Eukaryota</taxon>
        <taxon>Metazoa</taxon>
        <taxon>Spiralia</taxon>
        <taxon>Gnathifera</taxon>
        <taxon>Rotifera</taxon>
        <taxon>Eurotatoria</taxon>
        <taxon>Monogononta</taxon>
        <taxon>Pseudotrocha</taxon>
        <taxon>Ploima</taxon>
        <taxon>Brachionidae</taxon>
        <taxon>Brachionus</taxon>
    </lineage>
</organism>
<keyword evidence="1" id="KW-0147">Chitin-binding</keyword>
<comment type="caution">
    <text evidence="7">The sequence shown here is derived from an EMBL/GenBank/DDBJ whole genome shotgun (WGS) entry which is preliminary data.</text>
</comment>
<dbReference type="GO" id="GO:0008061">
    <property type="term" value="F:chitin binding"/>
    <property type="evidence" value="ECO:0007669"/>
    <property type="project" value="UniProtKB-KW"/>
</dbReference>